<dbReference type="Pfam" id="PF00578">
    <property type="entry name" value="AhpC-TSA"/>
    <property type="match status" value="1"/>
</dbReference>
<feature type="transmembrane region" description="Helical" evidence="2">
    <location>
        <begin position="7"/>
        <end position="28"/>
    </location>
</feature>
<dbReference type="PROSITE" id="PS51352">
    <property type="entry name" value="THIOREDOXIN_2"/>
    <property type="match status" value="1"/>
</dbReference>
<reference evidence="5" key="1">
    <citation type="submission" date="2015-07" db="EMBL/GenBank/DDBJ databases">
        <authorList>
            <consortium name="Consortium for Microbial Forensics and Genomics (microFORGE)"/>
            <person name="Knight B.M."/>
            <person name="Roberts D.P."/>
            <person name="Lin D."/>
            <person name="Hari K."/>
            <person name="Fletcher J."/>
            <person name="Melcher U."/>
            <person name="Blagden T."/>
            <person name="Winegar R.A."/>
        </authorList>
    </citation>
    <scope>NUCLEOTIDE SEQUENCE [LARGE SCALE GENOMIC DNA]</scope>
    <source>
        <strain evidence="5">DSM 23493</strain>
    </source>
</reference>
<gene>
    <name evidence="4" type="ORF">ACZ11_16440</name>
</gene>
<dbReference type="PANTHER" id="PTHR42852:SF17">
    <property type="entry name" value="THIOREDOXIN-LIKE PROTEIN HI_1115"/>
    <property type="match status" value="1"/>
</dbReference>
<dbReference type="PROSITE" id="PS00194">
    <property type="entry name" value="THIOREDOXIN_1"/>
    <property type="match status" value="1"/>
</dbReference>
<dbReference type="GO" id="GO:0016209">
    <property type="term" value="F:antioxidant activity"/>
    <property type="evidence" value="ECO:0007669"/>
    <property type="project" value="InterPro"/>
</dbReference>
<dbReference type="CDD" id="cd02966">
    <property type="entry name" value="TlpA_like_family"/>
    <property type="match status" value="1"/>
</dbReference>
<dbReference type="InterPro" id="IPR017937">
    <property type="entry name" value="Thioredoxin_CS"/>
</dbReference>
<dbReference type="InterPro" id="IPR000866">
    <property type="entry name" value="AhpC/TSA"/>
</dbReference>
<keyword evidence="2" id="KW-0472">Membrane</keyword>
<feature type="domain" description="Thioredoxin" evidence="3">
    <location>
        <begin position="27"/>
        <end position="180"/>
    </location>
</feature>
<sequence length="180" mass="20494">MQLKKRLGLYFSALVVVLLVGIVLKNVFINEATVNPIVENEDGTKQLAFDAKLTRLDESSTTFKEYNGKVLIVNFWASWCGPCQEEASELRDFYNNKSENVELLAINATSKDSSENAMKFQETYNLNFPIFLDLDGKLQKSFGILAYPTTFIFDSKGILKYSIEGQVNQKELNKYIDTLY</sequence>
<dbReference type="InterPro" id="IPR036249">
    <property type="entry name" value="Thioredoxin-like_sf"/>
</dbReference>
<dbReference type="InterPro" id="IPR013766">
    <property type="entry name" value="Thioredoxin_domain"/>
</dbReference>
<dbReference type="InterPro" id="IPR050553">
    <property type="entry name" value="Thioredoxin_ResA/DsbE_sf"/>
</dbReference>
<organism evidence="4 5">
    <name type="scientific">Lysinibacillus xylanilyticus</name>
    <dbReference type="NCBI Taxonomy" id="582475"/>
    <lineage>
        <taxon>Bacteria</taxon>
        <taxon>Bacillati</taxon>
        <taxon>Bacillota</taxon>
        <taxon>Bacilli</taxon>
        <taxon>Bacillales</taxon>
        <taxon>Bacillaceae</taxon>
        <taxon>Lysinibacillus</taxon>
    </lineage>
</organism>
<name>A0A0K9F6Z8_9BACI</name>
<dbReference type="OrthoDB" id="25753at2"/>
<dbReference type="AlphaFoldDB" id="A0A0K9F6Z8"/>
<dbReference type="GO" id="GO:0016491">
    <property type="term" value="F:oxidoreductase activity"/>
    <property type="evidence" value="ECO:0007669"/>
    <property type="project" value="InterPro"/>
</dbReference>
<dbReference type="GeneID" id="96599819"/>
<dbReference type="EMBL" id="LFXJ01000008">
    <property type="protein sequence ID" value="KMY30285.1"/>
    <property type="molecule type" value="Genomic_DNA"/>
</dbReference>
<evidence type="ECO:0000259" key="3">
    <source>
        <dbReference type="PROSITE" id="PS51352"/>
    </source>
</evidence>
<dbReference type="RefSeq" id="WP_049667613.1">
    <property type="nucleotide sequence ID" value="NZ_JBIVRT010000022.1"/>
</dbReference>
<dbReference type="Proteomes" id="UP000037326">
    <property type="component" value="Unassembled WGS sequence"/>
</dbReference>
<evidence type="ECO:0000256" key="2">
    <source>
        <dbReference type="SAM" id="Phobius"/>
    </source>
</evidence>
<evidence type="ECO:0000313" key="5">
    <source>
        <dbReference type="Proteomes" id="UP000037326"/>
    </source>
</evidence>
<comment type="caution">
    <text evidence="4">The sequence shown here is derived from an EMBL/GenBank/DDBJ whole genome shotgun (WGS) entry which is preliminary data.</text>
</comment>
<dbReference type="PATRIC" id="fig|582475.4.peg.4368"/>
<protein>
    <submittedName>
        <fullName evidence="4">Thioredoxin family protein</fullName>
    </submittedName>
</protein>
<keyword evidence="2" id="KW-1133">Transmembrane helix</keyword>
<evidence type="ECO:0000256" key="1">
    <source>
        <dbReference type="ARBA" id="ARBA00023157"/>
    </source>
</evidence>
<proteinExistence type="predicted"/>
<dbReference type="PANTHER" id="PTHR42852">
    <property type="entry name" value="THIOL:DISULFIDE INTERCHANGE PROTEIN DSBE"/>
    <property type="match status" value="1"/>
</dbReference>
<dbReference type="SUPFAM" id="SSF52833">
    <property type="entry name" value="Thioredoxin-like"/>
    <property type="match status" value="1"/>
</dbReference>
<keyword evidence="2" id="KW-0812">Transmembrane</keyword>
<dbReference type="Gene3D" id="3.40.30.10">
    <property type="entry name" value="Glutaredoxin"/>
    <property type="match status" value="1"/>
</dbReference>
<accession>A0A0K9F6Z8</accession>
<evidence type="ECO:0000313" key="4">
    <source>
        <dbReference type="EMBL" id="KMY30285.1"/>
    </source>
</evidence>
<keyword evidence="1" id="KW-1015">Disulfide bond</keyword>